<dbReference type="EMBL" id="HACA01026849">
    <property type="protein sequence ID" value="CDW44210.1"/>
    <property type="molecule type" value="Transcribed_RNA"/>
</dbReference>
<accession>A0A0K2V1K1</accession>
<name>A0A0K2V1K1_LEPSM</name>
<proteinExistence type="predicted"/>
<organism evidence="1">
    <name type="scientific">Lepeophtheirus salmonis</name>
    <name type="common">Salmon louse</name>
    <name type="synonym">Caligus salmonis</name>
    <dbReference type="NCBI Taxonomy" id="72036"/>
    <lineage>
        <taxon>Eukaryota</taxon>
        <taxon>Metazoa</taxon>
        <taxon>Ecdysozoa</taxon>
        <taxon>Arthropoda</taxon>
        <taxon>Crustacea</taxon>
        <taxon>Multicrustacea</taxon>
        <taxon>Hexanauplia</taxon>
        <taxon>Copepoda</taxon>
        <taxon>Siphonostomatoida</taxon>
        <taxon>Caligidae</taxon>
        <taxon>Lepeophtheirus</taxon>
    </lineage>
</organism>
<protein>
    <submittedName>
        <fullName evidence="1">Uncharacterized protein</fullName>
    </submittedName>
</protein>
<evidence type="ECO:0000313" key="1">
    <source>
        <dbReference type="EMBL" id="CDW44210.1"/>
    </source>
</evidence>
<sequence length="56" mass="6670">LIGIWYFFWNPHLENKVEFEIPIPYIIIDYLGFSVFLFEPIITYISSNITSLLSEI</sequence>
<feature type="non-terminal residue" evidence="1">
    <location>
        <position position="1"/>
    </location>
</feature>
<reference evidence="1" key="1">
    <citation type="submission" date="2014-05" db="EMBL/GenBank/DDBJ databases">
        <authorList>
            <person name="Chronopoulou M."/>
        </authorList>
    </citation>
    <scope>NUCLEOTIDE SEQUENCE</scope>
    <source>
        <tissue evidence="1">Whole organism</tissue>
    </source>
</reference>
<dbReference type="AlphaFoldDB" id="A0A0K2V1K1"/>